<evidence type="ECO:0000313" key="5">
    <source>
        <dbReference type="EMBL" id="ETW54833.1"/>
    </source>
</evidence>
<feature type="region of interest" description="Disordered" evidence="3">
    <location>
        <begin position="2480"/>
        <end position="2510"/>
    </location>
</feature>
<feature type="coiled-coil region" evidence="2">
    <location>
        <begin position="575"/>
        <end position="602"/>
    </location>
</feature>
<feature type="region of interest" description="Disordered" evidence="3">
    <location>
        <begin position="1621"/>
        <end position="1671"/>
    </location>
</feature>
<feature type="transmembrane region" description="Helical" evidence="4">
    <location>
        <begin position="1029"/>
        <end position="1053"/>
    </location>
</feature>
<feature type="region of interest" description="Disordered" evidence="3">
    <location>
        <begin position="2447"/>
        <end position="2467"/>
    </location>
</feature>
<dbReference type="InterPro" id="IPR003409">
    <property type="entry name" value="MORN"/>
</dbReference>
<keyword evidence="4" id="KW-0472">Membrane</keyword>
<feature type="compositionally biased region" description="Basic and acidic residues" evidence="3">
    <location>
        <begin position="1623"/>
        <end position="1652"/>
    </location>
</feature>
<dbReference type="OMA" id="YFSYAYI"/>
<keyword evidence="1" id="KW-0677">Repeat</keyword>
<feature type="compositionally biased region" description="Basic and acidic residues" evidence="3">
    <location>
        <begin position="2486"/>
        <end position="2507"/>
    </location>
</feature>
<feature type="region of interest" description="Disordered" evidence="3">
    <location>
        <begin position="856"/>
        <end position="875"/>
    </location>
</feature>
<reference evidence="5 6" key="1">
    <citation type="submission" date="2013-02" db="EMBL/GenBank/DDBJ databases">
        <title>The Genome Annotation of Plasmodium falciparum Palo Alto/Uganda.</title>
        <authorList>
            <consortium name="The Broad Institute Genome Sequencing Platform"/>
            <consortium name="The Broad Institute Genome Sequencing Center for Infectious Disease"/>
            <person name="Neafsey D."/>
            <person name="Hoffman S."/>
            <person name="Volkman S."/>
            <person name="Rosenthal P."/>
            <person name="Walker B."/>
            <person name="Young S.K."/>
            <person name="Zeng Q."/>
            <person name="Gargeya S."/>
            <person name="Fitzgerald M."/>
            <person name="Haas B."/>
            <person name="Abouelleil A."/>
            <person name="Allen A.W."/>
            <person name="Alvarado L."/>
            <person name="Arachchi H.M."/>
            <person name="Berlin A.M."/>
            <person name="Chapman S.B."/>
            <person name="Gainer-Dewar J."/>
            <person name="Goldberg J."/>
            <person name="Griggs A."/>
            <person name="Gujja S."/>
            <person name="Hansen M."/>
            <person name="Howarth C."/>
            <person name="Imamovic A."/>
            <person name="Ireland A."/>
            <person name="Larimer J."/>
            <person name="McCowan C."/>
            <person name="Murphy C."/>
            <person name="Pearson M."/>
            <person name="Poon T.W."/>
            <person name="Priest M."/>
            <person name="Roberts A."/>
            <person name="Saif S."/>
            <person name="Shea T."/>
            <person name="Sisk P."/>
            <person name="Sykes S."/>
            <person name="Wortman J."/>
            <person name="Nusbaum C."/>
            <person name="Birren B."/>
        </authorList>
    </citation>
    <scope>NUCLEOTIDE SEQUENCE [LARGE SCALE GENOMIC DNA]</scope>
    <source>
        <strain evidence="5 6">Palo Alto/Uganda</strain>
    </source>
</reference>
<sequence length="4315" mass="520527">MIRKRSILYIITYICTNIYHCIKNEINYEYNSELNKIKNPFLIDIENKEECNFKYDNLKTLFKYIYLIECSTNSNKLQLHFINIAKKNNKKKDIYYFYNENDKKIKSDIIQFDVEKNDKKVNYKVCPTFDKHKKNHCFYISIIIIFQTKQINGLRELFINHILLNKEDHPIIADLLYSNNIKIIDNKLKYPVFFLVHKNKIKRYHVIDIKIERYVPSYIYASSYIYNFVFIDKNKNNLLKEENYIYESYFYKFYCTNDNMNIYVSTCDKEKKQFYIYKINIYCYRTYKSYLNNIYHINIVEVEDKINNPYLYNNEKDINNIKVDPSYDPVNSTTINHNNTKFINDNNKNDTNNVFVYNNPSFITPSFHVKKHKYDIYTSSDTFLFVIKVHNNQFNNITINNKKVLSEYNIMTLKESPDDQFYDDCIYIWKRLQENNNTDENTKKLKDEKYGRNRYKMDNHYNRSYNKNYSNDNNYNIETLNNNNNNNNKNNAKNRFYYNRKNIPYHFFNNIYEDDFFHHYNNQKNRNPVNIKKKLWYEFFFLSSSQKKKTKIYNHNEIKKVLYPIKNMFLLQYTYEEIYDAIEDDNNEKKEKKQKKKQLSVVHYYFYVHKIPKNILVNNEYFIIFLINANCRHQNNICYLEKNKQSYIQIIFKKEKGQENNYLFLSTNLLMPQENNNNNITYLNNSNNTMNPLVTLFINNQEIAKNTLYKINEIGKEKEIINIKILNNTEKNKHTLKNKTNIILDTNLIIVREYVFYKLLLKILSYFSYFYIFFLSCLQPVQMMNPIQMIQILTFININYSFPSLFSYFIKNMQSLSFISHFIYDLKIYRKKINMLQKNEDVQSYIIFDDPHEETQHTTNTNNIKKHAGKNSSDGYNYNIEQDTLKKTVNNFVHNNNNKYVPGNIHKENNINENIQNVENAQNIHYVEKDENIRDIHNDNNSNNTNDILNNSSSRNNVAWYNKNYLQYLFSLNNKKEQPENNQMTYKKLEGLKKYFINNIKNIYISKKKKKKKKKKRKKKENEIQDMKLLHIYISTLLNIINIIFILFIFYFISKKFISKNKYLNKLHIPFLSIQNFTLFIFDIFLYPLIFSICNIIQFENIYHIKIYFIYIDFLVLKIICLFLLVSFVILYIVLPIPFILYIHNHIVYNYNFKKFIPKYISHINGIVNYFPFKIFLKNMLYYHKYQNESQDNQQFPPSSNKVNTSHSNINNILKIDQKKMKNMLINVAKKNINFVGKSFLKQIIENFVHIQNEELKQNLLEDIDSTIRNSEYEKNKINGKYKNYDNIDTNHSNNLILLHKDQLDIYNNISLYQKKINLFKCYKKLFYILEEQYDQCDHYDQHNIEDIQSIRTDIPQRVIKYNKNDSKKLKKYNTFVNPPNIYNNCNDDIINIYTTSEINNSFYTYDYSIDYDIKKNKYIKVRIERNMLYNNKNKEQTMLFFLNVLNNINVGYTYDKIRLFKNNIYIKKKINLKQLYILLANKKFIELFINIEQAYDNNLQNYSFLIHNLFNENMYTLVLIRFIIVVFVIYINLCISHINIYLLSLSLLFLCIFIYRLYYISINEHLFKKCDIRKEDLLTINDQHQNDNQFIDTYKTKEQIDHSIKTSINQKMNNHSTQTEIYQKENKYGKREKQKKNDENNKYNNDFEKISNKQHNNVQTSTSSYQQSDIIKDNKNSRNKKLYNSKKQNKNIIKIYNFIESIFFQLFTIYVIIKNLKEKQHYSELILSMILFLVFIFYMFNEKNKYECIPFHLLLILLTILLYIDFLVIKQIGKEIYLYIKHILMIHIYSNYYIKINIINHMKTLQHIFHIFIYNPIKSIVKKEKDEKKNLKKTNTYTNMIRTNNNTCSIFYHNNNHNKKKKYKLKQPYTNISTLKNITSNHIEIFQYEGCLHYECQVIKTEKNNIIFNNKKNKLYKNLYCYYTTTDIIKRLLKIDTIPIYLNDEMKKEQKRCICTIQVINGEHDSITKGISFFMKKKKRNNHKLYTLYYNKKYNIFITKVESSSKEQKYRNIQNNHVNEKKDRNEIYNQMNGTYITSKKNNDNYQNHMDNINSYNKEYKIIKIDKYSYTTINENNLIINSLFIKPNKIYKLQIIFKDKSLNNITFDNIKNESKSFIKKEDIINIKQKECTNKENTKYYNNVEDDNEKYNNMNTYILNKNNLNQGHYNIYTVICKEIGKLIFPYDMNYIDIFEDIKVENKNKEIIYVNIHSNHICFIKKDNIIILHHPSFEKYEIYHVYLKNNKKNISDYVSNEFEIKSTQSGQIILSIYKDVQNNDDIIYEQKNNIEGTKENPKIMFDDNIYIYKIVNYKKTKDIFVKVQKKYNTFFSPMLDNYDEKNMEQNKFDLSIFKTCINNMEKIDEQENKIDNTNNEFNDRYKNENIVDMVKPYDDFCKEIEYNYFIPIQILYKVKSRYCISLIKDLQHYFINCLNGNIGNDNNNYDNNYNNNHDNNYDNNYNKHKRKEKKKTYHDIEYNILNNNHENVSTKEEPNILSDEKNNERKVKDPNYSNYELLQNSDKSEDSQKQSNENIIRRKKNIRNHNLFLKKDQLIKYSYRIFKKISNIFPMRNKIQTHQNYGSHKMYSYEKKKKREVFFRYVPDYKKAINIYATSIQVYESKYHFLVSNKGNIKLLSNFLIENLNISYIITLFNKYSLLHNQHDEININLDNIHFNIYEIYKKCSDDKKRLLSKIIYYLEQLVAYKFLCIIKYYGEKLNYLLLLDQINNDGDIYDIQRKIDYLFFNKYNFIKKEIKKNYKMKNCRNKNELNIHSEKQCIDISFNNIKYTYENIVKKYVKQKKYMNKCFSDIKHNIYQIRKKYPTIYNYPYFPFFINKSNIIKIKYDIDQQIHYWNNCLTNFFNNIIEKSLTHINLKYNIRIMNNHILNHIKDSLLIRTKYKHIKNYNFAHIIISHHFLNPQDIHFFPIPPIFFFMKILPSNCIFFPNNKYNSIYNKENIEQTNKNNETHIIKNNDHIIDQSQNDKSFSTSNPCNNNNMNENIPCTKLIPCYIQIINSDLLLYIFDNHNNKMCWKLGKKDYNIYEQSENYNEVTNSQCNEDQIKDVHTDERHNNIQHNMNNTMQYNPCVNVNNNHFLYDKRKDTQEDQDNNYIQTYSYDKDTSSIHSLKNKRKKDKSNNFCKDEYCTLLHDNHLNNNKLNKNLFCFTKNMNHHFSNIYNIIKNYIKNKYALFLYICNAKSIDKYNYETAPEFVNIFIQINYTCEERLRNNLTINDHLIVNINKKKQRFLDKGIEEILLETYEILKNEREDYNIMKENKNVLIDIIPNYTNNINEVQENSYTNKSIKKKKNKYIKNIYMNNLCYKNENSISNPDNNIYYNTDIVRTNDTNNNYCYNIELFTYNFFKQKVTELIKYHYNYICMSEQNYVEKYAQFEKTIRRTEDEDDHISVTTMENISMISTDIMDEYTVEYTDQHIGKYDNLYDDKEIDDVSSIIQTFHLNENPKQYDYLLKKIERSRCSNLFNIEHDIYDYNKCIHRELIFYNRSHETFSKYIGDMKNMLYNGKGKLYDKFNSLIYDGEWRNCEKNGKGKLLFKYFNIWYLYEGNFCNDEIVDKGIISLIDKEYVKNIECKKINKLCPLLIKANFCRKGQGKTTKEVPSEVIGGENMANNIENNVANDVSKNIENNVANDVSKNIKNNVANDVSKNIKNNVANNVVNNLTNNIDKKKGKKKFTKKIMNKIQNTVMANYSYTNNVDCWSKDIIDIYMPYLKKWNIYSFYCSSNMENINKRKDIFSNNNSKNNDNYNFKHLIGYPSFELVDGDTTENKLECYKLENDTNLAKTHINDELGENKKQIKENYEIYNHVLNSGISSIIQKDTNNNDHMDNIDKITTTKKKTFLGNDKCNMNVHIVYEKNLLQDEFIDSMKNINEDKLYYPIINKCIGLTKIIYADKSEYFGAVNDRGQPNTNEKYPKAFFNNEYFFYEGEMKNFLPNGYGIFKNKEKDKNTYIGYWSNGYRQGNGCLHLKNKKYIIQGRFYKDEIKDHINIYIRDDKISKLHLSSKRNKNCQKMKIYFKNGYIFYGYFTPDFKRHGIGILIDNHNKILYHGYYENDIIDKFCYILRHKDNTIYSGNLNKGLKQGFGKLFYEPKINILDNQKQININPSNEHSIARKLETHDSIDINSNIHINFNIPSNNVVYIGYWDHNNYSHFGSCNLKNGIYKGDIKHSKKEGLGIYIYKKNKTCKHKNRYILSYFKNDKIDKMGKYYTEYDKLKVYPFDKEQIIPPLNSYEKCLKKGNTIPPHILKTDNLFINQELDSYITLPLAHMVQTIMNEIFDKSTSFINYLNASFKFDLNYFLKK</sequence>
<feature type="transmembrane region" description="Helical" evidence="4">
    <location>
        <begin position="787"/>
        <end position="810"/>
    </location>
</feature>
<dbReference type="PANTHER" id="PTHR43215">
    <property type="entry name" value="RADIAL SPOKE HEAD 1 HOMOLOG"/>
    <property type="match status" value="1"/>
</dbReference>
<protein>
    <recommendedName>
        <fullName evidence="7">MORN repeat protein</fullName>
    </recommendedName>
</protein>
<dbReference type="EMBL" id="KI927383">
    <property type="protein sequence ID" value="ETW54833.1"/>
    <property type="molecule type" value="Genomic_DNA"/>
</dbReference>
<feature type="transmembrane region" description="Helical" evidence="4">
    <location>
        <begin position="1541"/>
        <end position="1560"/>
    </location>
</feature>
<evidence type="ECO:0000256" key="2">
    <source>
        <dbReference type="SAM" id="Coils"/>
    </source>
</evidence>
<dbReference type="OrthoDB" id="377104at2759"/>
<keyword evidence="4" id="KW-1133">Transmembrane helix</keyword>
<accession>W4IXS7</accession>
<evidence type="ECO:0000313" key="6">
    <source>
        <dbReference type="Proteomes" id="UP000019103"/>
    </source>
</evidence>
<dbReference type="PANTHER" id="PTHR43215:SF14">
    <property type="entry name" value="RADIAL SPOKE HEAD 1 HOMOLOG"/>
    <property type="match status" value="1"/>
</dbReference>
<evidence type="ECO:0008006" key="7">
    <source>
        <dbReference type="Google" id="ProtNLM"/>
    </source>
</evidence>
<feature type="transmembrane region" description="Helical" evidence="4">
    <location>
        <begin position="1515"/>
        <end position="1534"/>
    </location>
</feature>
<organism evidence="5 6">
    <name type="scientific">Plasmodium falciparum (isolate Palo Alto / Uganda)</name>
    <dbReference type="NCBI Taxonomy" id="57270"/>
    <lineage>
        <taxon>Eukaryota</taxon>
        <taxon>Sar</taxon>
        <taxon>Alveolata</taxon>
        <taxon>Apicomplexa</taxon>
        <taxon>Aconoidasida</taxon>
        <taxon>Haemosporida</taxon>
        <taxon>Plasmodiidae</taxon>
        <taxon>Plasmodium</taxon>
        <taxon>Plasmodium (Laverania)</taxon>
    </lineage>
</organism>
<feature type="transmembrane region" description="Helical" evidence="4">
    <location>
        <begin position="1753"/>
        <end position="1770"/>
    </location>
</feature>
<feature type="coiled-coil region" evidence="2">
    <location>
        <begin position="2354"/>
        <end position="2381"/>
    </location>
</feature>
<feature type="compositionally biased region" description="Polar residues" evidence="3">
    <location>
        <begin position="1654"/>
        <end position="1670"/>
    </location>
</feature>
<dbReference type="SUPFAM" id="SSF82185">
    <property type="entry name" value="Histone H3 K4-specific methyltransferase SET7/9 N-terminal domain"/>
    <property type="match status" value="3"/>
</dbReference>
<evidence type="ECO:0000256" key="4">
    <source>
        <dbReference type="SAM" id="Phobius"/>
    </source>
</evidence>
<evidence type="ECO:0000256" key="3">
    <source>
        <dbReference type="SAM" id="MobiDB-lite"/>
    </source>
</evidence>
<keyword evidence="4" id="KW-0812">Transmembrane</keyword>
<reference evidence="5 6" key="2">
    <citation type="submission" date="2013-02" db="EMBL/GenBank/DDBJ databases">
        <title>The Genome Sequence of Plasmodium falciparum Palo Alto/Uganda.</title>
        <authorList>
            <consortium name="The Broad Institute Genome Sequencing Platform"/>
            <consortium name="The Broad Institute Genome Sequencing Center for Infectious Disease"/>
            <person name="Neafsey D."/>
            <person name="Cheeseman I."/>
            <person name="Volkman S."/>
            <person name="Adams J."/>
            <person name="Walker B."/>
            <person name="Young S.K."/>
            <person name="Zeng Q."/>
            <person name="Gargeya S."/>
            <person name="Fitzgerald M."/>
            <person name="Haas B."/>
            <person name="Abouelleil A."/>
            <person name="Alvarado L."/>
            <person name="Arachchi H.M."/>
            <person name="Berlin A.M."/>
            <person name="Chapman S.B."/>
            <person name="Dewar J."/>
            <person name="Goldberg J."/>
            <person name="Griggs A."/>
            <person name="Gujja S."/>
            <person name="Hansen M."/>
            <person name="Howarth C."/>
            <person name="Imamovic A."/>
            <person name="Larimer J."/>
            <person name="McCowan C."/>
            <person name="Murphy C."/>
            <person name="Neiman D."/>
            <person name="Pearson M."/>
            <person name="Priest M."/>
            <person name="Roberts A."/>
            <person name="Saif S."/>
            <person name="Shea T."/>
            <person name="Sisk P."/>
            <person name="Sykes S."/>
            <person name="Wortman J."/>
            <person name="Nusbaum C."/>
            <person name="Birren B."/>
        </authorList>
    </citation>
    <scope>NUCLEOTIDE SEQUENCE [LARGE SCALE GENOMIC DNA]</scope>
    <source>
        <strain evidence="5 6">Palo Alto/Uganda</strain>
    </source>
</reference>
<dbReference type="SMART" id="SM00698">
    <property type="entry name" value="MORN"/>
    <property type="match status" value="5"/>
</dbReference>
<evidence type="ECO:0000256" key="1">
    <source>
        <dbReference type="ARBA" id="ARBA00022737"/>
    </source>
</evidence>
<proteinExistence type="predicted"/>
<feature type="transmembrane region" description="Helical" evidence="4">
    <location>
        <begin position="1073"/>
        <end position="1097"/>
    </location>
</feature>
<feature type="transmembrane region" description="Helical" evidence="4">
    <location>
        <begin position="1696"/>
        <end position="1714"/>
    </location>
</feature>
<keyword evidence="2" id="KW-0175">Coiled coil</keyword>
<gene>
    <name evidence="5" type="ORF">PFUGPA_03435</name>
</gene>
<name>W4IXS7_PLAFP</name>
<feature type="transmembrane region" description="Helical" evidence="4">
    <location>
        <begin position="1726"/>
        <end position="1741"/>
    </location>
</feature>
<feature type="compositionally biased region" description="Low complexity" evidence="3">
    <location>
        <begin position="2447"/>
        <end position="2458"/>
    </location>
</feature>
<feature type="transmembrane region" description="Helical" evidence="4">
    <location>
        <begin position="1109"/>
        <end position="1135"/>
    </location>
</feature>
<dbReference type="Proteomes" id="UP000019103">
    <property type="component" value="Unassembled WGS sequence"/>
</dbReference>